<proteinExistence type="predicted"/>
<reference evidence="1" key="1">
    <citation type="journal article" date="2014" name="Science">
        <title>Structural and functional partitioning of bread wheat chromosome 3B.</title>
        <authorList>
            <person name="Choulet F."/>
            <person name="Alberti A."/>
            <person name="Theil S."/>
            <person name="Glover N."/>
            <person name="Barbe V."/>
            <person name="Daron J."/>
            <person name="Pingault L."/>
            <person name="Sourdille P."/>
            <person name="Couloux A."/>
            <person name="Paux E."/>
            <person name="Leroy P."/>
            <person name="Mangenot S."/>
            <person name="Guilhot N."/>
            <person name="Le Gouis J."/>
            <person name="Balfourier F."/>
            <person name="Alaux M."/>
            <person name="Jamilloux V."/>
            <person name="Poulain J."/>
            <person name="Durand C."/>
            <person name="Bellec A."/>
            <person name="Gaspin C."/>
            <person name="Safar J."/>
            <person name="Dolezel J."/>
            <person name="Rogers J."/>
            <person name="Vandepoele K."/>
            <person name="Aury J.M."/>
            <person name="Mayer K."/>
            <person name="Berges H."/>
            <person name="Quesneville H."/>
            <person name="Wincker P."/>
            <person name="Feuillet C."/>
        </authorList>
    </citation>
    <scope>NUCLEOTIDE SEQUENCE</scope>
</reference>
<dbReference type="EMBL" id="HG670306">
    <property type="protein sequence ID" value="CDM85661.1"/>
    <property type="molecule type" value="Genomic_DNA"/>
</dbReference>
<gene>
    <name evidence="1" type="ORF">TRAES_3BF091600030CFD_c1</name>
</gene>
<organism evidence="1">
    <name type="scientific">Triticum aestivum</name>
    <name type="common">Wheat</name>
    <dbReference type="NCBI Taxonomy" id="4565"/>
    <lineage>
        <taxon>Eukaryota</taxon>
        <taxon>Viridiplantae</taxon>
        <taxon>Streptophyta</taxon>
        <taxon>Embryophyta</taxon>
        <taxon>Tracheophyta</taxon>
        <taxon>Spermatophyta</taxon>
        <taxon>Magnoliopsida</taxon>
        <taxon>Liliopsida</taxon>
        <taxon>Poales</taxon>
        <taxon>Poaceae</taxon>
        <taxon>BOP clade</taxon>
        <taxon>Pooideae</taxon>
        <taxon>Triticodae</taxon>
        <taxon>Triticeae</taxon>
        <taxon>Triticinae</taxon>
        <taxon>Triticum</taxon>
    </lineage>
</organism>
<sequence length="225" mass="25184">MVAAHHRPLGCKRSSHPAPAYKISTAAPYLAAYKDYEDDESICIGQLIFSLVSLGLYARSQKMRMYEGFGRELNVTIGLKLKKDVHYQLLCIVLITVDRNGNYVEMCSIRKHIEALEEIDMVYKKELALQSGIKHRGGIPSLGGELTFISDHVDVTKILPYVAVSNRRGSLYACGFLNLELNTGLSLNELISLFVSLNKLISLKSQNILVQTSKALFNRSIKTKY</sequence>
<dbReference type="HOGENOM" id="CLU_1231760_0_0_1"/>
<protein>
    <submittedName>
        <fullName evidence="1">Uncharacterized protein</fullName>
    </submittedName>
</protein>
<name>A0A077S362_WHEAT</name>
<dbReference type="AlphaFoldDB" id="A0A077S362"/>
<evidence type="ECO:0000313" key="1">
    <source>
        <dbReference type="EMBL" id="CDM85661.1"/>
    </source>
</evidence>
<accession>A0A077S362</accession>